<proteinExistence type="predicted"/>
<dbReference type="EMBL" id="JALJYF010000002">
    <property type="protein sequence ID" value="MCP1728381.1"/>
    <property type="molecule type" value="Genomic_DNA"/>
</dbReference>
<evidence type="ECO:0008006" key="3">
    <source>
        <dbReference type="Google" id="ProtNLM"/>
    </source>
</evidence>
<comment type="caution">
    <text evidence="1">The sequence shown here is derived from an EMBL/GenBank/DDBJ whole genome shotgun (WGS) entry which is preliminary data.</text>
</comment>
<evidence type="ECO:0000313" key="2">
    <source>
        <dbReference type="Proteomes" id="UP001523550"/>
    </source>
</evidence>
<organism evidence="1 2">
    <name type="scientific">Natronospira proteinivora</name>
    <dbReference type="NCBI Taxonomy" id="1807133"/>
    <lineage>
        <taxon>Bacteria</taxon>
        <taxon>Pseudomonadati</taxon>
        <taxon>Pseudomonadota</taxon>
        <taxon>Gammaproteobacteria</taxon>
        <taxon>Natronospirales</taxon>
        <taxon>Natronospiraceae</taxon>
        <taxon>Natronospira</taxon>
    </lineage>
</organism>
<reference evidence="1 2" key="1">
    <citation type="submission" date="2022-03" db="EMBL/GenBank/DDBJ databases">
        <title>Genomic Encyclopedia of Type Strains, Phase III (KMG-III): the genomes of soil and plant-associated and newly described type strains.</title>
        <authorList>
            <person name="Whitman W."/>
        </authorList>
    </citation>
    <scope>NUCLEOTIDE SEQUENCE [LARGE SCALE GENOMIC DNA]</scope>
    <source>
        <strain evidence="1 2">BSker1</strain>
    </source>
</reference>
<protein>
    <recommendedName>
        <fullName evidence="3">DUF2835 family protein</fullName>
    </recommendedName>
</protein>
<keyword evidence="2" id="KW-1185">Reference proteome</keyword>
<evidence type="ECO:0000313" key="1">
    <source>
        <dbReference type="EMBL" id="MCP1728381.1"/>
    </source>
</evidence>
<name>A0ABT1GAM4_9GAMM</name>
<dbReference type="Pfam" id="PF11197">
    <property type="entry name" value="DUF2835"/>
    <property type="match status" value="1"/>
</dbReference>
<dbReference type="Proteomes" id="UP001523550">
    <property type="component" value="Unassembled WGS sequence"/>
</dbReference>
<dbReference type="InterPro" id="IPR021363">
    <property type="entry name" value="DUF2835"/>
</dbReference>
<sequence length="78" mass="9036">MADRPIRLVLRIDLDWADIQAYYQGEMPRITALAKNGQQVVMPTTTLRNFLHQDGVHGYFAMIYDSHSKRILSFEPVD</sequence>
<dbReference type="RefSeq" id="WP_253450409.1">
    <property type="nucleotide sequence ID" value="NZ_JALJYF010000002.1"/>
</dbReference>
<accession>A0ABT1GAM4</accession>
<gene>
    <name evidence="1" type="ORF">J2T60_002381</name>
</gene>